<reference evidence="2 3" key="2">
    <citation type="journal article" date="2012" name="PLoS Pathog.">
        <title>Diverse lifestyles and strategies of plant pathogenesis encoded in the genomes of eighteen Dothideomycetes fungi.</title>
        <authorList>
            <person name="Ohm R.A."/>
            <person name="Feau N."/>
            <person name="Henrissat B."/>
            <person name="Schoch C.L."/>
            <person name="Horwitz B.A."/>
            <person name="Barry K.W."/>
            <person name="Condon B.J."/>
            <person name="Copeland A.C."/>
            <person name="Dhillon B."/>
            <person name="Glaser F."/>
            <person name="Hesse C.N."/>
            <person name="Kosti I."/>
            <person name="LaButti K."/>
            <person name="Lindquist E.A."/>
            <person name="Lucas S."/>
            <person name="Salamov A.A."/>
            <person name="Bradshaw R.E."/>
            <person name="Ciuffetti L."/>
            <person name="Hamelin R.C."/>
            <person name="Kema G.H.J."/>
            <person name="Lawrence C."/>
            <person name="Scott J.A."/>
            <person name="Spatafora J.W."/>
            <person name="Turgeon B.G."/>
            <person name="de Wit P.J.G.M."/>
            <person name="Zhong S."/>
            <person name="Goodwin S.B."/>
            <person name="Grigoriev I.V."/>
        </authorList>
    </citation>
    <scope>NUCLEOTIDE SEQUENCE [LARGE SCALE GENOMIC DNA]</scope>
    <source>
        <strain evidence="3">NZE10 / CBS 128990</strain>
    </source>
</reference>
<organism evidence="2 3">
    <name type="scientific">Dothistroma septosporum (strain NZE10 / CBS 128990)</name>
    <name type="common">Red band needle blight fungus</name>
    <name type="synonym">Mycosphaerella pini</name>
    <dbReference type="NCBI Taxonomy" id="675120"/>
    <lineage>
        <taxon>Eukaryota</taxon>
        <taxon>Fungi</taxon>
        <taxon>Dikarya</taxon>
        <taxon>Ascomycota</taxon>
        <taxon>Pezizomycotina</taxon>
        <taxon>Dothideomycetes</taxon>
        <taxon>Dothideomycetidae</taxon>
        <taxon>Mycosphaerellales</taxon>
        <taxon>Mycosphaerellaceae</taxon>
        <taxon>Dothistroma</taxon>
    </lineage>
</organism>
<name>N1Q546_DOTSN</name>
<evidence type="ECO:0000256" key="1">
    <source>
        <dbReference type="SAM" id="MobiDB-lite"/>
    </source>
</evidence>
<proteinExistence type="predicted"/>
<dbReference type="HOGENOM" id="CLU_1731418_0_0_1"/>
<evidence type="ECO:0000313" key="3">
    <source>
        <dbReference type="Proteomes" id="UP000016933"/>
    </source>
</evidence>
<feature type="compositionally biased region" description="Polar residues" evidence="1">
    <location>
        <begin position="39"/>
        <end position="48"/>
    </location>
</feature>
<dbReference type="Proteomes" id="UP000016933">
    <property type="component" value="Unassembled WGS sequence"/>
</dbReference>
<evidence type="ECO:0000313" key="2">
    <source>
        <dbReference type="EMBL" id="EME50140.1"/>
    </source>
</evidence>
<gene>
    <name evidence="2" type="ORF">DOTSEDRAFT_68861</name>
</gene>
<protein>
    <submittedName>
        <fullName evidence="2">Uncharacterized protein</fullName>
    </submittedName>
</protein>
<accession>N1Q546</accession>
<reference evidence="3" key="1">
    <citation type="journal article" date="2012" name="PLoS Genet.">
        <title>The genomes of the fungal plant pathogens Cladosporium fulvum and Dothistroma septosporum reveal adaptation to different hosts and lifestyles but also signatures of common ancestry.</title>
        <authorList>
            <person name="de Wit P.J.G.M."/>
            <person name="van der Burgt A."/>
            <person name="Oekmen B."/>
            <person name="Stergiopoulos I."/>
            <person name="Abd-Elsalam K.A."/>
            <person name="Aerts A.L."/>
            <person name="Bahkali A.H."/>
            <person name="Beenen H.G."/>
            <person name="Chettri P."/>
            <person name="Cox M.P."/>
            <person name="Datema E."/>
            <person name="de Vries R.P."/>
            <person name="Dhillon B."/>
            <person name="Ganley A.R."/>
            <person name="Griffiths S.A."/>
            <person name="Guo Y."/>
            <person name="Hamelin R.C."/>
            <person name="Henrissat B."/>
            <person name="Kabir M.S."/>
            <person name="Jashni M.K."/>
            <person name="Kema G."/>
            <person name="Klaubauf S."/>
            <person name="Lapidus A."/>
            <person name="Levasseur A."/>
            <person name="Lindquist E."/>
            <person name="Mehrabi R."/>
            <person name="Ohm R.A."/>
            <person name="Owen T.J."/>
            <person name="Salamov A."/>
            <person name="Schwelm A."/>
            <person name="Schijlen E."/>
            <person name="Sun H."/>
            <person name="van den Burg H.A."/>
            <person name="van Ham R.C.H.J."/>
            <person name="Zhang S."/>
            <person name="Goodwin S.B."/>
            <person name="Grigoriev I.V."/>
            <person name="Collemare J."/>
            <person name="Bradshaw R.E."/>
        </authorList>
    </citation>
    <scope>NUCLEOTIDE SEQUENCE [LARGE SCALE GENOMIC DNA]</scope>
    <source>
        <strain evidence="3">NZE10 / CBS 128990</strain>
    </source>
</reference>
<dbReference type="EMBL" id="KB446535">
    <property type="protein sequence ID" value="EME50140.1"/>
    <property type="molecule type" value="Genomic_DNA"/>
</dbReference>
<dbReference type="AlphaFoldDB" id="N1Q546"/>
<feature type="region of interest" description="Disordered" evidence="1">
    <location>
        <begin position="28"/>
        <end position="48"/>
    </location>
</feature>
<sequence length="151" mass="16682">MQLLDPDTCIVHWPYTIILLHTSQKLTMSSPKQPRHNPCHQSSGSNVTDALPVTQKSMILFSTYSSQMPEPIIQQPHEFADEFVTQKPALSDATLGRGFRADISGKVARSSPDATPTGPRAVLDNVHVTAKDLKPKEEAEAETIPKRIKIK</sequence>
<keyword evidence="3" id="KW-1185">Reference proteome</keyword>